<keyword evidence="6" id="KW-0720">Serine protease</keyword>
<protein>
    <submittedName>
        <fullName evidence="11">Blast:Serine protease easter</fullName>
    </submittedName>
</protein>
<dbReference type="InterPro" id="IPR001254">
    <property type="entry name" value="Trypsin_dom"/>
</dbReference>
<dbReference type="AlphaFoldDB" id="A0A3B0JJU0"/>
<keyword evidence="7" id="KW-0865">Zymogen</keyword>
<comment type="similarity">
    <text evidence="9">Belongs to the peptidase S1 family. CLIP subfamily.</text>
</comment>
<keyword evidence="3 11" id="KW-0645">Protease</keyword>
<dbReference type="InterPro" id="IPR051487">
    <property type="entry name" value="Ser/Thr_Proteases_Immune/Dev"/>
</dbReference>
<reference evidence="12" key="1">
    <citation type="submission" date="2018-01" db="EMBL/GenBank/DDBJ databases">
        <authorList>
            <person name="Alioto T."/>
            <person name="Alioto T."/>
        </authorList>
    </citation>
    <scope>NUCLEOTIDE SEQUENCE [LARGE SCALE GENOMIC DNA]</scope>
</reference>
<keyword evidence="5" id="KW-0378">Hydrolase</keyword>
<accession>A0A3B0JJU0</accession>
<feature type="domain" description="Peptidase S1" evidence="10">
    <location>
        <begin position="52"/>
        <end position="291"/>
    </location>
</feature>
<organism evidence="11 12">
    <name type="scientific">Drosophila guanche</name>
    <name type="common">Fruit fly</name>
    <dbReference type="NCBI Taxonomy" id="7266"/>
    <lineage>
        <taxon>Eukaryota</taxon>
        <taxon>Metazoa</taxon>
        <taxon>Ecdysozoa</taxon>
        <taxon>Arthropoda</taxon>
        <taxon>Hexapoda</taxon>
        <taxon>Insecta</taxon>
        <taxon>Pterygota</taxon>
        <taxon>Neoptera</taxon>
        <taxon>Endopterygota</taxon>
        <taxon>Diptera</taxon>
        <taxon>Brachycera</taxon>
        <taxon>Muscomorpha</taxon>
        <taxon>Ephydroidea</taxon>
        <taxon>Drosophilidae</taxon>
        <taxon>Drosophila</taxon>
        <taxon>Sophophora</taxon>
    </lineage>
</organism>
<dbReference type="InterPro" id="IPR009003">
    <property type="entry name" value="Peptidase_S1_PA"/>
</dbReference>
<evidence type="ECO:0000256" key="8">
    <source>
        <dbReference type="ARBA" id="ARBA00023157"/>
    </source>
</evidence>
<evidence type="ECO:0000313" key="12">
    <source>
        <dbReference type="Proteomes" id="UP000268350"/>
    </source>
</evidence>
<evidence type="ECO:0000313" key="11">
    <source>
        <dbReference type="EMBL" id="SPP73496.1"/>
    </source>
</evidence>
<comment type="subcellular location">
    <subcellularLocation>
        <location evidence="1">Secreted</location>
    </subcellularLocation>
</comment>
<dbReference type="InterPro" id="IPR001314">
    <property type="entry name" value="Peptidase_S1A"/>
</dbReference>
<evidence type="ECO:0000259" key="10">
    <source>
        <dbReference type="PROSITE" id="PS50240"/>
    </source>
</evidence>
<dbReference type="InterPro" id="IPR018114">
    <property type="entry name" value="TRYPSIN_HIS"/>
</dbReference>
<evidence type="ECO:0000256" key="2">
    <source>
        <dbReference type="ARBA" id="ARBA00022525"/>
    </source>
</evidence>
<evidence type="ECO:0000256" key="4">
    <source>
        <dbReference type="ARBA" id="ARBA00022729"/>
    </source>
</evidence>
<evidence type="ECO:0000256" key="7">
    <source>
        <dbReference type="ARBA" id="ARBA00023145"/>
    </source>
</evidence>
<sequence>MFSHRLHQSQFDCAAMKHAVTLLLALVACHAVGSLRLLERRCSSKSRHQRRLIGGSDSELFSTPWMAYMHRNGKFVCAGSLVTYRFVLTAAHCIPYRDELVVRLGEYDARTHTDCREQGCALPAQDFAIESFHPHPSYTTITHYDIALLKLKTQVVEQNNMTPICIVLDTTDTWQRYVDSIEQFSVAGWGKTETGALSHVLKAANVTQVDRDSCLADYGYDATENHICAGDLVRRACEGDSGGPLVTTVTNQRVDFKVQLGVVSYGESTCNGLSVFTNVRAYIPWIVDTIKNHNA</sequence>
<keyword evidence="8" id="KW-1015">Disulfide bond</keyword>
<dbReference type="GO" id="GO:0005576">
    <property type="term" value="C:extracellular region"/>
    <property type="evidence" value="ECO:0007669"/>
    <property type="project" value="UniProtKB-SubCell"/>
</dbReference>
<dbReference type="PANTHER" id="PTHR24256">
    <property type="entry name" value="TRYPTASE-RELATED"/>
    <property type="match status" value="1"/>
</dbReference>
<dbReference type="GO" id="GO:0004252">
    <property type="term" value="F:serine-type endopeptidase activity"/>
    <property type="evidence" value="ECO:0007669"/>
    <property type="project" value="InterPro"/>
</dbReference>
<evidence type="ECO:0000256" key="3">
    <source>
        <dbReference type="ARBA" id="ARBA00022670"/>
    </source>
</evidence>
<keyword evidence="12" id="KW-1185">Reference proteome</keyword>
<dbReference type="PRINTS" id="PR00722">
    <property type="entry name" value="CHYMOTRYPSIN"/>
</dbReference>
<dbReference type="CDD" id="cd00190">
    <property type="entry name" value="Tryp_SPc"/>
    <property type="match status" value="1"/>
</dbReference>
<dbReference type="Pfam" id="PF00089">
    <property type="entry name" value="Trypsin"/>
    <property type="match status" value="1"/>
</dbReference>
<dbReference type="EMBL" id="OUUW01000001">
    <property type="protein sequence ID" value="SPP73496.1"/>
    <property type="molecule type" value="Genomic_DNA"/>
</dbReference>
<dbReference type="STRING" id="7266.A0A3B0JJU0"/>
<dbReference type="GO" id="GO:0006508">
    <property type="term" value="P:proteolysis"/>
    <property type="evidence" value="ECO:0007669"/>
    <property type="project" value="UniProtKB-KW"/>
</dbReference>
<dbReference type="OMA" id="ENHICAG"/>
<gene>
    <name evidence="11" type="ORF">DGUA_6G000987</name>
</gene>
<keyword evidence="4" id="KW-0732">Signal</keyword>
<keyword evidence="2" id="KW-0964">Secreted</keyword>
<dbReference type="InterPro" id="IPR043504">
    <property type="entry name" value="Peptidase_S1_PA_chymotrypsin"/>
</dbReference>
<dbReference type="Proteomes" id="UP000268350">
    <property type="component" value="Unassembled WGS sequence"/>
</dbReference>
<evidence type="ECO:0000256" key="9">
    <source>
        <dbReference type="ARBA" id="ARBA00024195"/>
    </source>
</evidence>
<dbReference type="PROSITE" id="PS50240">
    <property type="entry name" value="TRYPSIN_DOM"/>
    <property type="match status" value="1"/>
</dbReference>
<dbReference type="OrthoDB" id="547031at2759"/>
<evidence type="ECO:0000256" key="6">
    <source>
        <dbReference type="ARBA" id="ARBA00022825"/>
    </source>
</evidence>
<dbReference type="SMART" id="SM00020">
    <property type="entry name" value="Tryp_SPc"/>
    <property type="match status" value="1"/>
</dbReference>
<dbReference type="SUPFAM" id="SSF50494">
    <property type="entry name" value="Trypsin-like serine proteases"/>
    <property type="match status" value="1"/>
</dbReference>
<name>A0A3B0JJU0_DROGU</name>
<dbReference type="FunFam" id="2.40.10.10:FF:000146">
    <property type="entry name" value="Serine protease 53"/>
    <property type="match status" value="1"/>
</dbReference>
<evidence type="ECO:0000256" key="5">
    <source>
        <dbReference type="ARBA" id="ARBA00022801"/>
    </source>
</evidence>
<proteinExistence type="inferred from homology"/>
<evidence type="ECO:0000256" key="1">
    <source>
        <dbReference type="ARBA" id="ARBA00004613"/>
    </source>
</evidence>
<dbReference type="PROSITE" id="PS51257">
    <property type="entry name" value="PROKAR_LIPOPROTEIN"/>
    <property type="match status" value="1"/>
</dbReference>
<dbReference type="PROSITE" id="PS00134">
    <property type="entry name" value="TRYPSIN_HIS"/>
    <property type="match status" value="1"/>
</dbReference>
<dbReference type="Gene3D" id="2.40.10.10">
    <property type="entry name" value="Trypsin-like serine proteases"/>
    <property type="match status" value="2"/>
</dbReference>